<dbReference type="RefSeq" id="XP_067692743.1">
    <property type="nucleotide sequence ID" value="XM_067836688.1"/>
</dbReference>
<gene>
    <name evidence="2" type="ORF">CUR178_04993</name>
</gene>
<feature type="compositionally biased region" description="Low complexity" evidence="1">
    <location>
        <begin position="418"/>
        <end position="429"/>
    </location>
</feature>
<dbReference type="AlphaFoldDB" id="A0A836HB83"/>
<feature type="region of interest" description="Disordered" evidence="1">
    <location>
        <begin position="693"/>
        <end position="730"/>
    </location>
</feature>
<feature type="region of interest" description="Disordered" evidence="1">
    <location>
        <begin position="742"/>
        <end position="762"/>
    </location>
</feature>
<keyword evidence="3" id="KW-1185">Reference proteome</keyword>
<evidence type="ECO:0000313" key="3">
    <source>
        <dbReference type="Proteomes" id="UP000674179"/>
    </source>
</evidence>
<feature type="region of interest" description="Disordered" evidence="1">
    <location>
        <begin position="389"/>
        <end position="449"/>
    </location>
</feature>
<feature type="compositionally biased region" description="Polar residues" evidence="1">
    <location>
        <begin position="697"/>
        <end position="707"/>
    </location>
</feature>
<feature type="compositionally biased region" description="Low complexity" evidence="1">
    <location>
        <begin position="532"/>
        <end position="569"/>
    </location>
</feature>
<feature type="compositionally biased region" description="Polar residues" evidence="1">
    <location>
        <begin position="500"/>
        <end position="512"/>
    </location>
</feature>
<comment type="caution">
    <text evidence="2">The sequence shown here is derived from an EMBL/GenBank/DDBJ whole genome shotgun (WGS) entry which is preliminary data.</text>
</comment>
<reference evidence="2 3" key="1">
    <citation type="submission" date="2021-02" db="EMBL/GenBank/DDBJ databases">
        <title>Leishmania (Mundinia) enrietti genome sequencing and assembly.</title>
        <authorList>
            <person name="Almutairi H."/>
            <person name="Gatherer D."/>
        </authorList>
    </citation>
    <scope>NUCLEOTIDE SEQUENCE [LARGE SCALE GENOMIC DNA]</scope>
    <source>
        <strain evidence="2">CUR178</strain>
    </source>
</reference>
<feature type="region of interest" description="Disordered" evidence="1">
    <location>
        <begin position="496"/>
        <end position="569"/>
    </location>
</feature>
<organism evidence="2 3">
    <name type="scientific">Leishmania enriettii</name>
    <dbReference type="NCBI Taxonomy" id="5663"/>
    <lineage>
        <taxon>Eukaryota</taxon>
        <taxon>Discoba</taxon>
        <taxon>Euglenozoa</taxon>
        <taxon>Kinetoplastea</taxon>
        <taxon>Metakinetoplastina</taxon>
        <taxon>Trypanosomatida</taxon>
        <taxon>Trypanosomatidae</taxon>
        <taxon>Leishmaniinae</taxon>
        <taxon>Leishmania</taxon>
    </lineage>
</organism>
<name>A0A836HB83_LEIEN</name>
<feature type="compositionally biased region" description="Basic and acidic residues" evidence="1">
    <location>
        <begin position="19"/>
        <end position="35"/>
    </location>
</feature>
<evidence type="ECO:0000313" key="2">
    <source>
        <dbReference type="EMBL" id="KAG5478278.1"/>
    </source>
</evidence>
<dbReference type="OrthoDB" id="267980at2759"/>
<dbReference type="KEGG" id="lenr:94172198"/>
<feature type="compositionally biased region" description="Basic and acidic residues" evidence="1">
    <location>
        <begin position="712"/>
        <end position="730"/>
    </location>
</feature>
<proteinExistence type="predicted"/>
<protein>
    <submittedName>
        <fullName evidence="2">Uncharacterized protein</fullName>
    </submittedName>
</protein>
<dbReference type="EMBL" id="JAFHKP010000024">
    <property type="protein sequence ID" value="KAG5478278.1"/>
    <property type="molecule type" value="Genomic_DNA"/>
</dbReference>
<feature type="region of interest" description="Disordered" evidence="1">
    <location>
        <begin position="1"/>
        <end position="163"/>
    </location>
</feature>
<sequence>MLTSAADGPSVATVRRFRLSGDRDTDSSDSGDEKGGTASRWRGGAIAASTARSRLVAASQQMSSPATAAAISASLPPRAESSSLLELSTPSSSMTSSPACSALAPGLMKSIVTTAAPEEAPEDKRRSSSSSGKGVDPHQASYKTGKRERGGGGTAHSSQQLQSTGLTVSALLTSTMMCSAKEGDMQLTPCGVITGDAAAALPVASMPSKTASNSPALLATTVAPVRKSSLREAKQKSLRPSVAVVARPSGVLEAPPAAMSSSSSSDDADSVILAPLQIADPTSTGHPSSCVVTATQGLTTRKLTVLLTTAAGADTSPSSSSPRLPLPSATRLSTVAAGQTATPTATCIASLPAFAAGLGGESIASGSGSPVLSGPGSLAYNRVSAQGRGSVPSSLLEAPSRPRWSALPREHTAPPSFPAMTAQPTATSAAPPPPPEPVVSTGASQAEVPPPAAVRANPLFASVLSVTLPTRPCRQAPRLPGATHTSAGLSLIEDDGAQRRCSSSLVASTLSAERSRAETGQPKAVGGQQRGPPSSRSASPPSSPPRAFLSSSARGAASSADGASSPLLSRSAAVTAAQREREAALVIYDDRVPPARRRAKRQAPLLTNQAAEGSHSEAMSACLLLPGGRTTASPEGEREGVLRCRPVLHFGRAAAVRRSRTDCFSEKCSLDGRDAGADDDDTVDAGEDAAGGRLAYTTDSHGSSDGITGQFRHPERSSSGDRSVKAKKRSGCDRIVQRLFSDTAQQQQQRRKPGLSALMSRTSNSESTSWVVMCVGRQAASTARDAQTAHKDVSSVAVASTEPLPTTASRIAAASLLADEAVHFDLLNYRRFCSR</sequence>
<dbReference type="GeneID" id="94172198"/>
<evidence type="ECO:0000256" key="1">
    <source>
        <dbReference type="SAM" id="MobiDB-lite"/>
    </source>
</evidence>
<feature type="compositionally biased region" description="Low complexity" evidence="1">
    <location>
        <begin position="63"/>
        <end position="103"/>
    </location>
</feature>
<accession>A0A836HB83</accession>
<dbReference type="Proteomes" id="UP000674179">
    <property type="component" value="Chromosome 24"/>
</dbReference>